<keyword evidence="2" id="KW-1185">Reference proteome</keyword>
<organism evidence="1 2">
    <name type="scientific">Aspergillus keveii</name>
    <dbReference type="NCBI Taxonomy" id="714993"/>
    <lineage>
        <taxon>Eukaryota</taxon>
        <taxon>Fungi</taxon>
        <taxon>Dikarya</taxon>
        <taxon>Ascomycota</taxon>
        <taxon>Pezizomycotina</taxon>
        <taxon>Eurotiomycetes</taxon>
        <taxon>Eurotiomycetidae</taxon>
        <taxon>Eurotiales</taxon>
        <taxon>Aspergillaceae</taxon>
        <taxon>Aspergillus</taxon>
        <taxon>Aspergillus subgen. Nidulantes</taxon>
    </lineage>
</organism>
<reference evidence="1 2" key="1">
    <citation type="submission" date="2024-07" db="EMBL/GenBank/DDBJ databases">
        <title>Section-level genome sequencing and comparative genomics of Aspergillus sections Usti and Cavernicolus.</title>
        <authorList>
            <consortium name="Lawrence Berkeley National Laboratory"/>
            <person name="Nybo J.L."/>
            <person name="Vesth T.C."/>
            <person name="Theobald S."/>
            <person name="Frisvad J.C."/>
            <person name="Larsen T.O."/>
            <person name="Kjaerboelling I."/>
            <person name="Rothschild-Mancinelli K."/>
            <person name="Lyhne E.K."/>
            <person name="Kogle M.E."/>
            <person name="Barry K."/>
            <person name="Clum A."/>
            <person name="Na H."/>
            <person name="Ledsgaard L."/>
            <person name="Lin J."/>
            <person name="Lipzen A."/>
            <person name="Kuo A."/>
            <person name="Riley R."/>
            <person name="Mondo S."/>
            <person name="Labutti K."/>
            <person name="Haridas S."/>
            <person name="Pangalinan J."/>
            <person name="Salamov A.A."/>
            <person name="Simmons B.A."/>
            <person name="Magnuson J.K."/>
            <person name="Chen J."/>
            <person name="Drula E."/>
            <person name="Henrissat B."/>
            <person name="Wiebenga A."/>
            <person name="Lubbers R.J."/>
            <person name="Gomes A.C."/>
            <person name="Makela M.R."/>
            <person name="Stajich J."/>
            <person name="Grigoriev I.V."/>
            <person name="Mortensen U.H."/>
            <person name="De Vries R.P."/>
            <person name="Baker S.E."/>
            <person name="Andersen M.R."/>
        </authorList>
    </citation>
    <scope>NUCLEOTIDE SEQUENCE [LARGE SCALE GENOMIC DNA]</scope>
    <source>
        <strain evidence="1 2">CBS 209.92</strain>
    </source>
</reference>
<dbReference type="PANTHER" id="PTHR37489:SF1">
    <property type="entry name" value="DUF3500 DOMAIN-CONTAINING PROTEIN"/>
    <property type="match status" value="1"/>
</dbReference>
<comment type="caution">
    <text evidence="1">The sequence shown here is derived from an EMBL/GenBank/DDBJ whole genome shotgun (WGS) entry which is preliminary data.</text>
</comment>
<evidence type="ECO:0000313" key="2">
    <source>
        <dbReference type="Proteomes" id="UP001610563"/>
    </source>
</evidence>
<evidence type="ECO:0008006" key="3">
    <source>
        <dbReference type="Google" id="ProtNLM"/>
    </source>
</evidence>
<dbReference type="Pfam" id="PF12006">
    <property type="entry name" value="DUF3500"/>
    <property type="match status" value="1"/>
</dbReference>
<evidence type="ECO:0000313" key="1">
    <source>
        <dbReference type="EMBL" id="KAL2783611.1"/>
    </source>
</evidence>
<dbReference type="EMBL" id="JBFTWV010000224">
    <property type="protein sequence ID" value="KAL2783611.1"/>
    <property type="molecule type" value="Genomic_DNA"/>
</dbReference>
<dbReference type="InterPro" id="IPR021889">
    <property type="entry name" value="DUF3500"/>
</dbReference>
<dbReference type="PANTHER" id="PTHR37489">
    <property type="entry name" value="DUF3500 DOMAIN-CONTAINING PROTEIN"/>
    <property type="match status" value="1"/>
</dbReference>
<sequence length="412" mass="47390">MSFRDYIPPKNTPRSIELRASNAYEWAANRCAEPFIKQWSDTWREKWKEPFKGVTTDGHVRTGLFTLASQDRDDGAPVDAMVQAANSLLQVVPESQREALRYPIEAPEWRSWMNPEIYMFHHGIRLEEVSDGVVKAIHEVLRASLSSQGYFKVRGCMEVNRFLGELVEGTKVMNEKSYNFLLFGEPSRTEPWGWQIYGHHLCMNCFVIRSQMVISPIFMGAEPNIIDEGPEKGLVLFSDQEDTAVALMQALDDDIRGKVCISAQLSGATVPSWRYHPADQRHVGGAFQDNRVMPYEGYLVAKMSTHQQDLTRRLLHLGLNYLPESVLVTRLEEISRHWDETYFCWIGSFGPNDAFYYKIHSPVVMMEFDHHSGVFLNNKTPLPFHIHTSVRTPNGNDYGKMLLRQYLDERHG</sequence>
<dbReference type="Proteomes" id="UP001610563">
    <property type="component" value="Unassembled WGS sequence"/>
</dbReference>
<accession>A0ABR4FK20</accession>
<name>A0ABR4FK20_9EURO</name>
<gene>
    <name evidence="1" type="ORF">BJX66DRAFT_318203</name>
</gene>
<proteinExistence type="predicted"/>
<protein>
    <recommendedName>
        <fullName evidence="3">DUF3500 domain-containing protein</fullName>
    </recommendedName>
</protein>